<keyword evidence="3" id="KW-1185">Reference proteome</keyword>
<dbReference type="EMBL" id="AP019367">
    <property type="protein sequence ID" value="BBH50142.1"/>
    <property type="molecule type" value="Genomic_DNA"/>
</dbReference>
<evidence type="ECO:0000313" key="2">
    <source>
        <dbReference type="EMBL" id="BBH50142.1"/>
    </source>
</evidence>
<gene>
    <name evidence="2" type="ORF">Pcatena_07290</name>
</gene>
<dbReference type="KEGG" id="pcat:Pcatena_07290"/>
<dbReference type="Pfam" id="PF14897">
    <property type="entry name" value="EpsG"/>
    <property type="match status" value="1"/>
</dbReference>
<feature type="transmembrane region" description="Helical" evidence="1">
    <location>
        <begin position="316"/>
        <end position="334"/>
    </location>
</feature>
<dbReference type="InterPro" id="IPR049458">
    <property type="entry name" value="EpsG-like"/>
</dbReference>
<dbReference type="RefSeq" id="WP_126421716.1">
    <property type="nucleotide sequence ID" value="NZ_AP019367.1"/>
</dbReference>
<feature type="transmembrane region" description="Helical" evidence="1">
    <location>
        <begin position="122"/>
        <end position="140"/>
    </location>
</feature>
<feature type="transmembrane region" description="Helical" evidence="1">
    <location>
        <begin position="180"/>
        <end position="203"/>
    </location>
</feature>
<dbReference type="GeneID" id="88848856"/>
<feature type="transmembrane region" description="Helical" evidence="1">
    <location>
        <begin position="215"/>
        <end position="238"/>
    </location>
</feature>
<organism evidence="2 3">
    <name type="scientific">Parolsenella catena</name>
    <dbReference type="NCBI Taxonomy" id="2003188"/>
    <lineage>
        <taxon>Bacteria</taxon>
        <taxon>Bacillati</taxon>
        <taxon>Actinomycetota</taxon>
        <taxon>Coriobacteriia</taxon>
        <taxon>Coriobacteriales</taxon>
        <taxon>Atopobiaceae</taxon>
        <taxon>Parolsenella</taxon>
    </lineage>
</organism>
<reference evidence="3" key="1">
    <citation type="submission" date="2018-11" db="EMBL/GenBank/DDBJ databases">
        <title>Comparative genomics of Parolsenella catena and Libanicoccus massiliensis: Reclassification of Libanicoccus massiliensis as Parolsenella massiliensis comb. nov.</title>
        <authorList>
            <person name="Sakamoto M."/>
            <person name="Ikeyama N."/>
            <person name="Murakami T."/>
            <person name="Mori H."/>
            <person name="Yuki M."/>
            <person name="Ohkuma M."/>
        </authorList>
    </citation>
    <scope>NUCLEOTIDE SEQUENCE [LARGE SCALE GENOMIC DNA]</scope>
    <source>
        <strain evidence="3">JCM 31932</strain>
    </source>
</reference>
<evidence type="ECO:0000256" key="1">
    <source>
        <dbReference type="SAM" id="Phobius"/>
    </source>
</evidence>
<feature type="transmembrane region" description="Helical" evidence="1">
    <location>
        <begin position="258"/>
        <end position="278"/>
    </location>
</feature>
<feature type="transmembrane region" description="Helical" evidence="1">
    <location>
        <begin position="341"/>
        <end position="359"/>
    </location>
</feature>
<dbReference type="Proteomes" id="UP000273154">
    <property type="component" value="Chromosome"/>
</dbReference>
<proteinExistence type="predicted"/>
<keyword evidence="1" id="KW-0472">Membrane</keyword>
<feature type="transmembrane region" description="Helical" evidence="1">
    <location>
        <begin position="285"/>
        <end position="310"/>
    </location>
</feature>
<dbReference type="AlphaFoldDB" id="A0A3G9K5M1"/>
<evidence type="ECO:0000313" key="3">
    <source>
        <dbReference type="Proteomes" id="UP000273154"/>
    </source>
</evidence>
<sequence length="382" mass="41468">MFVYVVTALVAIAAVTVAQHVEGLGRRGADALWFVAFVALLVPAALRYDIGVDYSATMDSAGYLGYWQLYHLYASEPPAPGMDPGFYLLIRLLNLFTDNPQWMFACLSAATYALVLRACRRVSPAPALSVALFVLAGFYFETYNIARQWFGIACVLNGLEWVGAEDGEEPGARRRAFGRYALWVLLGASMHLSCLMWLALWPLLRIGMTPVRSCVVLLGVIALAFAGVHVAQLLFSGTRFGLYLDPSSSVYVGPNPRLNAIVTSGMTWAFALVASRFAGKPIGRIASALLACATLAFALNISAAFLPFIIDRVARYFVPALILLMPMALDWLPAGRLRRSCAAIVLVAWIAATYVQVIAGGQYGVVPYQSVFDERAVEGTLS</sequence>
<accession>A0A3G9K5M1</accession>
<feature type="transmembrane region" description="Helical" evidence="1">
    <location>
        <begin position="28"/>
        <end position="48"/>
    </location>
</feature>
<keyword evidence="1" id="KW-1133">Transmembrane helix</keyword>
<name>A0A3G9K5M1_9ACTN</name>
<dbReference type="OrthoDB" id="3194738at2"/>
<evidence type="ECO:0008006" key="4">
    <source>
        <dbReference type="Google" id="ProtNLM"/>
    </source>
</evidence>
<keyword evidence="1" id="KW-0812">Transmembrane</keyword>
<protein>
    <recommendedName>
        <fullName evidence="4">EpsG family protein</fullName>
    </recommendedName>
</protein>